<dbReference type="GeneTree" id="ENSGT00940000162095"/>
<evidence type="ECO:0000313" key="11">
    <source>
        <dbReference type="Ensembl" id="ENSFALP00000024945.1"/>
    </source>
</evidence>
<organism evidence="11 12">
    <name type="scientific">Ficedula albicollis</name>
    <name type="common">Collared flycatcher</name>
    <name type="synonym">Muscicapa albicollis</name>
    <dbReference type="NCBI Taxonomy" id="59894"/>
    <lineage>
        <taxon>Eukaryota</taxon>
        <taxon>Metazoa</taxon>
        <taxon>Chordata</taxon>
        <taxon>Craniata</taxon>
        <taxon>Vertebrata</taxon>
        <taxon>Euteleostomi</taxon>
        <taxon>Archelosauria</taxon>
        <taxon>Archosauria</taxon>
        <taxon>Dinosauria</taxon>
        <taxon>Saurischia</taxon>
        <taxon>Theropoda</taxon>
        <taxon>Coelurosauria</taxon>
        <taxon>Aves</taxon>
        <taxon>Neognathae</taxon>
        <taxon>Neoaves</taxon>
        <taxon>Telluraves</taxon>
        <taxon>Australaves</taxon>
        <taxon>Passeriformes</taxon>
        <taxon>Muscicapidae</taxon>
        <taxon>Ficedula</taxon>
    </lineage>
</organism>
<dbReference type="AlphaFoldDB" id="A0A803VQD9"/>
<dbReference type="GO" id="GO:0005886">
    <property type="term" value="C:plasma membrane"/>
    <property type="evidence" value="ECO:0007669"/>
    <property type="project" value="UniProtKB-SubCell"/>
</dbReference>
<evidence type="ECO:0000256" key="10">
    <source>
        <dbReference type="SAM" id="Phobius"/>
    </source>
</evidence>
<name>A0A803VQD9_FICAL</name>
<keyword evidence="9 10" id="KW-0472">Membrane</keyword>
<protein>
    <recommendedName>
        <fullName evidence="13">Claudin</fullName>
    </recommendedName>
</protein>
<feature type="transmembrane region" description="Helical" evidence="10">
    <location>
        <begin position="437"/>
        <end position="460"/>
    </location>
</feature>
<evidence type="ECO:0000256" key="9">
    <source>
        <dbReference type="ARBA" id="ARBA00023136"/>
    </source>
</evidence>
<gene>
    <name evidence="11" type="primary">LOC101816138</name>
</gene>
<dbReference type="InterPro" id="IPR004031">
    <property type="entry name" value="PMP22/EMP/MP20/Claudin"/>
</dbReference>
<feature type="transmembrane region" description="Helical" evidence="10">
    <location>
        <begin position="109"/>
        <end position="131"/>
    </location>
</feature>
<proteinExistence type="inferred from homology"/>
<comment type="similarity">
    <text evidence="3">Belongs to the claudin family.</text>
</comment>
<evidence type="ECO:0000256" key="6">
    <source>
        <dbReference type="ARBA" id="ARBA00022692"/>
    </source>
</evidence>
<dbReference type="PANTHER" id="PTHR12002">
    <property type="entry name" value="CLAUDIN"/>
    <property type="match status" value="1"/>
</dbReference>
<dbReference type="GO" id="GO:0005923">
    <property type="term" value="C:bicellular tight junction"/>
    <property type="evidence" value="ECO:0007669"/>
    <property type="project" value="UniProtKB-SubCell"/>
</dbReference>
<keyword evidence="12" id="KW-1185">Reference proteome</keyword>
<feature type="transmembrane region" description="Helical" evidence="10">
    <location>
        <begin position="356"/>
        <end position="376"/>
    </location>
</feature>
<feature type="transmembrane region" description="Helical" evidence="10">
    <location>
        <begin position="242"/>
        <end position="261"/>
    </location>
</feature>
<dbReference type="PRINTS" id="PR01077">
    <property type="entry name" value="CLAUDIN"/>
</dbReference>
<evidence type="ECO:0000256" key="4">
    <source>
        <dbReference type="ARBA" id="ARBA00022427"/>
    </source>
</evidence>
<feature type="transmembrane region" description="Helical" evidence="10">
    <location>
        <begin position="396"/>
        <end position="417"/>
    </location>
</feature>
<keyword evidence="8 10" id="KW-1133">Transmembrane helix</keyword>
<dbReference type="GO" id="GO:0005198">
    <property type="term" value="F:structural molecule activity"/>
    <property type="evidence" value="ECO:0007669"/>
    <property type="project" value="InterPro"/>
</dbReference>
<comment type="subcellular location">
    <subcellularLocation>
        <location evidence="1">Cell junction</location>
        <location evidence="1">Tight junction</location>
    </subcellularLocation>
    <subcellularLocation>
        <location evidence="2">Cell membrane</location>
        <topology evidence="2">Multi-pass membrane protein</topology>
    </subcellularLocation>
</comment>
<dbReference type="Ensembl" id="ENSFALT00000030836.1">
    <property type="protein sequence ID" value="ENSFALP00000024945.1"/>
    <property type="gene ID" value="ENSFALG00000014285.2"/>
</dbReference>
<evidence type="ECO:0000256" key="2">
    <source>
        <dbReference type="ARBA" id="ARBA00004651"/>
    </source>
</evidence>
<reference evidence="11 12" key="1">
    <citation type="journal article" date="2012" name="Nature">
        <title>The genomic landscape of species divergence in Ficedula flycatchers.</title>
        <authorList>
            <person name="Ellegren H."/>
            <person name="Smeds L."/>
            <person name="Burri R."/>
            <person name="Olason P.I."/>
            <person name="Backstrom N."/>
            <person name="Kawakami T."/>
            <person name="Kunstner A."/>
            <person name="Makinen H."/>
            <person name="Nadachowska-Brzyska K."/>
            <person name="Qvarnstrom A."/>
            <person name="Uebbing S."/>
            <person name="Wolf J.B."/>
        </authorList>
    </citation>
    <scope>NUCLEOTIDE SEQUENCE [LARGE SCALE GENOMIC DNA]</scope>
</reference>
<keyword evidence="7" id="KW-0965">Cell junction</keyword>
<evidence type="ECO:0008006" key="13">
    <source>
        <dbReference type="Google" id="ProtNLM"/>
    </source>
</evidence>
<reference evidence="11" key="3">
    <citation type="submission" date="2025-09" db="UniProtKB">
        <authorList>
            <consortium name="Ensembl"/>
        </authorList>
    </citation>
    <scope>IDENTIFICATION</scope>
</reference>
<sequence>MSCLPAAMGCTPAPGWPDPGPLRGPPASSSVGATGILSVIAAGRNTSGRIPGNWFYPSVRCRRQAGRCGGAPPSAKAYNACHGPGSRHCAAGGGQGRGQRAMASMGMQVLGIALSVIGWLAAILCCALPMWRETAFVGNNIVVAQIIWEGLWMSCVVQSTGQMQCKVYDSEHGADAVQGQSTGQMQCKVYDSLLALPQDLQAARAMVVVAIVLAILGTLLAVAGGKCTNCVEDDTAKAKVMILSGIIFVVAGILILIPISWSANSIIQDFYNPLELSMAMMTMQMGGLMMAALGWLGSILTCALPMWKVTAFIGSNIVVAQVFWEGLWMNCVYESTGQMQCKAYDSLLELTSDLQAARALVVTSIFVAFLAFFIALSGADCTRCVDDNSTKTRISAVAGVIFIMASIMLLIPVSWSANSIVSNFYNPMVPEALKRELGAALYIGWASSALQLFGGGVLCCSGSQSQQDPYPKKYRAVKTCGPMGYAMKDYV</sequence>
<dbReference type="Pfam" id="PF00822">
    <property type="entry name" value="PMP22_Claudin"/>
    <property type="match status" value="3"/>
</dbReference>
<feature type="transmembrane region" description="Helical" evidence="10">
    <location>
        <begin position="281"/>
        <end position="304"/>
    </location>
</feature>
<evidence type="ECO:0000256" key="1">
    <source>
        <dbReference type="ARBA" id="ARBA00004435"/>
    </source>
</evidence>
<dbReference type="InterPro" id="IPR006187">
    <property type="entry name" value="Claudin"/>
</dbReference>
<keyword evidence="4" id="KW-0796">Tight junction</keyword>
<keyword evidence="6 10" id="KW-0812">Transmembrane</keyword>
<dbReference type="InterPro" id="IPR017974">
    <property type="entry name" value="Claudin_CS"/>
</dbReference>
<evidence type="ECO:0000256" key="8">
    <source>
        <dbReference type="ARBA" id="ARBA00022989"/>
    </source>
</evidence>
<dbReference type="FunFam" id="1.20.140.150:FF:000001">
    <property type="entry name" value="Claudin"/>
    <property type="match status" value="1"/>
</dbReference>
<accession>A0A803VQD9</accession>
<dbReference type="Proteomes" id="UP000016665">
    <property type="component" value="Chromosome 19"/>
</dbReference>
<evidence type="ECO:0000256" key="3">
    <source>
        <dbReference type="ARBA" id="ARBA00008295"/>
    </source>
</evidence>
<dbReference type="Gene3D" id="1.20.140.150">
    <property type="match status" value="3"/>
</dbReference>
<feature type="transmembrane region" description="Helical" evidence="10">
    <location>
        <begin position="202"/>
        <end position="222"/>
    </location>
</feature>
<dbReference type="PROSITE" id="PS01346">
    <property type="entry name" value="CLAUDIN"/>
    <property type="match status" value="2"/>
</dbReference>
<evidence type="ECO:0000256" key="5">
    <source>
        <dbReference type="ARBA" id="ARBA00022475"/>
    </source>
</evidence>
<evidence type="ECO:0000256" key="7">
    <source>
        <dbReference type="ARBA" id="ARBA00022949"/>
    </source>
</evidence>
<reference evidence="11" key="2">
    <citation type="submission" date="2025-08" db="UniProtKB">
        <authorList>
            <consortium name="Ensembl"/>
        </authorList>
    </citation>
    <scope>IDENTIFICATION</scope>
</reference>
<keyword evidence="5" id="KW-1003">Cell membrane</keyword>
<feature type="transmembrane region" description="Helical" evidence="10">
    <location>
        <begin position="311"/>
        <end position="329"/>
    </location>
</feature>
<evidence type="ECO:0000313" key="12">
    <source>
        <dbReference type="Proteomes" id="UP000016665"/>
    </source>
</evidence>